<name>A0AA37W0G7_9GAMM</name>
<dbReference type="GO" id="GO:0009424">
    <property type="term" value="C:bacterial-type flagellum hook"/>
    <property type="evidence" value="ECO:0007669"/>
    <property type="project" value="TreeGrafter"/>
</dbReference>
<keyword evidence="4 5" id="KW-0975">Bacterial flagellum</keyword>
<comment type="function">
    <text evidence="5">A flexible structure which links the flagellar filament to the drive apparatus in the basal body.</text>
</comment>
<keyword evidence="11" id="KW-0282">Flagellum</keyword>
<evidence type="ECO:0000256" key="4">
    <source>
        <dbReference type="ARBA" id="ARBA00023143"/>
    </source>
</evidence>
<dbReference type="Pfam" id="PF22692">
    <property type="entry name" value="LlgE_F_G_D1"/>
    <property type="match status" value="1"/>
</dbReference>
<keyword evidence="11" id="KW-0969">Cilium</keyword>
<evidence type="ECO:0000256" key="2">
    <source>
        <dbReference type="ARBA" id="ARBA00009677"/>
    </source>
</evidence>
<evidence type="ECO:0000256" key="6">
    <source>
        <dbReference type="SAM" id="MobiDB-lite"/>
    </source>
</evidence>
<dbReference type="EMBL" id="BSNC01000001">
    <property type="protein sequence ID" value="GLP94992.1"/>
    <property type="molecule type" value="Genomic_DNA"/>
</dbReference>
<comment type="caution">
    <text evidence="11">The sequence shown here is derived from an EMBL/GenBank/DDBJ whole genome shotgun (WGS) entry which is preliminary data.</text>
</comment>
<keyword evidence="12" id="KW-1185">Reference proteome</keyword>
<dbReference type="Pfam" id="PF06429">
    <property type="entry name" value="Flg_bbr_C"/>
    <property type="match status" value="1"/>
</dbReference>
<feature type="region of interest" description="Disordered" evidence="6">
    <location>
        <begin position="240"/>
        <end position="259"/>
    </location>
</feature>
<dbReference type="GO" id="GO:0071978">
    <property type="term" value="P:bacterial-type flagellum-dependent swarming motility"/>
    <property type="evidence" value="ECO:0007669"/>
    <property type="project" value="TreeGrafter"/>
</dbReference>
<evidence type="ECO:0000256" key="5">
    <source>
        <dbReference type="RuleBase" id="RU362116"/>
    </source>
</evidence>
<evidence type="ECO:0000313" key="11">
    <source>
        <dbReference type="EMBL" id="GLP94992.1"/>
    </source>
</evidence>
<dbReference type="PANTHER" id="PTHR30435">
    <property type="entry name" value="FLAGELLAR PROTEIN"/>
    <property type="match status" value="1"/>
</dbReference>
<comment type="similarity">
    <text evidence="2 5">Belongs to the flagella basal body rod proteins family.</text>
</comment>
<evidence type="ECO:0000259" key="7">
    <source>
        <dbReference type="Pfam" id="PF00460"/>
    </source>
</evidence>
<dbReference type="PROSITE" id="PS00588">
    <property type="entry name" value="FLAGELLA_BB_ROD"/>
    <property type="match status" value="1"/>
</dbReference>
<evidence type="ECO:0000259" key="8">
    <source>
        <dbReference type="Pfam" id="PF06429"/>
    </source>
</evidence>
<protein>
    <recommendedName>
        <fullName evidence="3 5">Flagellar hook protein FlgE</fullName>
    </recommendedName>
</protein>
<dbReference type="InterPro" id="IPR037058">
    <property type="entry name" value="Falgellar_hook_FlgE_sf"/>
</dbReference>
<dbReference type="Pfam" id="PF00460">
    <property type="entry name" value="Flg_bb_rod"/>
    <property type="match status" value="1"/>
</dbReference>
<evidence type="ECO:0000313" key="12">
    <source>
        <dbReference type="Proteomes" id="UP001161422"/>
    </source>
</evidence>
<evidence type="ECO:0000256" key="3">
    <source>
        <dbReference type="ARBA" id="ARBA00019015"/>
    </source>
</evidence>
<dbReference type="AlphaFoldDB" id="A0AA37W0G7"/>
<dbReference type="NCBIfam" id="NF004240">
    <property type="entry name" value="PRK05682.1-4"/>
    <property type="match status" value="1"/>
</dbReference>
<feature type="domain" description="Flagellar hook protein FlgE/F/G-like D1" evidence="10">
    <location>
        <begin position="83"/>
        <end position="145"/>
    </location>
</feature>
<dbReference type="GO" id="GO:0009425">
    <property type="term" value="C:bacterial-type flagellum basal body"/>
    <property type="evidence" value="ECO:0007669"/>
    <property type="project" value="UniProtKB-SubCell"/>
</dbReference>
<keyword evidence="11" id="KW-0966">Cell projection</keyword>
<dbReference type="GO" id="GO:0005829">
    <property type="term" value="C:cytosol"/>
    <property type="evidence" value="ECO:0007669"/>
    <property type="project" value="TreeGrafter"/>
</dbReference>
<dbReference type="RefSeq" id="WP_095505970.1">
    <property type="nucleotide sequence ID" value="NZ_BSNC01000001.1"/>
</dbReference>
<dbReference type="InterPro" id="IPR037925">
    <property type="entry name" value="FlgE/F/G-like"/>
</dbReference>
<reference evidence="11" key="1">
    <citation type="journal article" date="2014" name="Int. J. Syst. Evol. Microbiol.">
        <title>Complete genome sequence of Corynebacterium casei LMG S-19264T (=DSM 44701T), isolated from a smear-ripened cheese.</title>
        <authorList>
            <consortium name="US DOE Joint Genome Institute (JGI-PGF)"/>
            <person name="Walter F."/>
            <person name="Albersmeier A."/>
            <person name="Kalinowski J."/>
            <person name="Ruckert C."/>
        </authorList>
    </citation>
    <scope>NUCLEOTIDE SEQUENCE</scope>
    <source>
        <strain evidence="11">NBRC 101628</strain>
    </source>
</reference>
<dbReference type="InterPro" id="IPR020013">
    <property type="entry name" value="Flagellar_FlgE/F/G"/>
</dbReference>
<accession>A0AA37W0G7</accession>
<dbReference type="InterPro" id="IPR053967">
    <property type="entry name" value="LlgE_F_G-like_D1"/>
</dbReference>
<dbReference type="InterPro" id="IPR010930">
    <property type="entry name" value="Flg_bb/hook_C_dom"/>
</dbReference>
<proteinExistence type="inferred from homology"/>
<feature type="domain" description="Flagellar basal-body/hook protein C-terminal" evidence="8">
    <location>
        <begin position="405"/>
        <end position="448"/>
    </location>
</feature>
<dbReference type="InterPro" id="IPR011491">
    <property type="entry name" value="FlgE_D2"/>
</dbReference>
<feature type="domain" description="Flagellar hook protein FlgE D2" evidence="9">
    <location>
        <begin position="166"/>
        <end position="329"/>
    </location>
</feature>
<feature type="domain" description="Flagellar basal body rod protein N-terminal" evidence="7">
    <location>
        <begin position="3"/>
        <end position="33"/>
    </location>
</feature>
<sequence length="449" mass="46807">MSFNIALSGISASQKHLNTTANNIANVNTYGFKGSRAEFADVYASSMFSNSRTNTGGGVATSSVAQQFQQGSLVRTNNSLDMAISGNGFFVTSNGDGQDFNFTRAGAFKLNSENFIVDSAGNYLQTFPVDQNGASTSISLSTTQPLQVPDTAGNPIKSTALDIGMNLNAGDDYHDPANFDPDDPSTYNNSTSATIYDSLGNPHVMTTYFVRPEGGSVNGENQWVAFYAVDGKPVNVDSAGSYTKDDGAGGTTTEPASDGNGWAGAVVTFDDNGVYQGTNPANIKTVELGANGAGILGAGADGTQTLDINFSNPTQFAANFEVTRLSQNGQTVGRLTALEIGLDGLVKATYSNGSEVPLGRVALARFNNEQGLAQVGNSSWKASLDSGNALAGEAGSGTFGAINSASLEQANVDLTSELVDLISAQRNFQANSRSLEINNTLQQTILQIR</sequence>
<dbReference type="Proteomes" id="UP001161422">
    <property type="component" value="Unassembled WGS sequence"/>
</dbReference>
<gene>
    <name evidence="11" type="primary">flgE</name>
    <name evidence="11" type="ORF">GCM10007895_02980</name>
</gene>
<evidence type="ECO:0000259" key="10">
    <source>
        <dbReference type="Pfam" id="PF22692"/>
    </source>
</evidence>
<dbReference type="Gene3D" id="2.60.98.20">
    <property type="entry name" value="Flagellar hook protein FlgE"/>
    <property type="match status" value="1"/>
</dbReference>
<dbReference type="InterPro" id="IPR019776">
    <property type="entry name" value="Flagellar_basal_body_rod_CS"/>
</dbReference>
<evidence type="ECO:0000259" key="9">
    <source>
        <dbReference type="Pfam" id="PF07559"/>
    </source>
</evidence>
<comment type="subcellular location">
    <subcellularLocation>
        <location evidence="1 5">Bacterial flagellum basal body</location>
    </subcellularLocation>
</comment>
<evidence type="ECO:0000256" key="1">
    <source>
        <dbReference type="ARBA" id="ARBA00004117"/>
    </source>
</evidence>
<dbReference type="Pfam" id="PF07559">
    <property type="entry name" value="FlgE_D2"/>
    <property type="match status" value="1"/>
</dbReference>
<dbReference type="SUPFAM" id="SSF117143">
    <property type="entry name" value="Flagellar hook protein flgE"/>
    <property type="match status" value="1"/>
</dbReference>
<dbReference type="NCBIfam" id="TIGR03506">
    <property type="entry name" value="FlgEFG_subfam"/>
    <property type="match status" value="1"/>
</dbReference>
<organism evidence="11 12">
    <name type="scientific">Paraferrimonas sedimenticola</name>
    <dbReference type="NCBI Taxonomy" id="375674"/>
    <lineage>
        <taxon>Bacteria</taxon>
        <taxon>Pseudomonadati</taxon>
        <taxon>Pseudomonadota</taxon>
        <taxon>Gammaproteobacteria</taxon>
        <taxon>Alteromonadales</taxon>
        <taxon>Ferrimonadaceae</taxon>
        <taxon>Paraferrimonas</taxon>
    </lineage>
</organism>
<reference evidence="11" key="2">
    <citation type="submission" date="2023-01" db="EMBL/GenBank/DDBJ databases">
        <title>Draft genome sequence of Paraferrimonas sedimenticola strain NBRC 101628.</title>
        <authorList>
            <person name="Sun Q."/>
            <person name="Mori K."/>
        </authorList>
    </citation>
    <scope>NUCLEOTIDE SEQUENCE</scope>
    <source>
        <strain evidence="11">NBRC 101628</strain>
    </source>
</reference>
<dbReference type="PANTHER" id="PTHR30435:SF1">
    <property type="entry name" value="FLAGELLAR HOOK PROTEIN FLGE"/>
    <property type="match status" value="1"/>
</dbReference>
<dbReference type="InterPro" id="IPR001444">
    <property type="entry name" value="Flag_bb_rod_N"/>
</dbReference>